<dbReference type="EMBL" id="UINC01159976">
    <property type="protein sequence ID" value="SVD58370.1"/>
    <property type="molecule type" value="Genomic_DNA"/>
</dbReference>
<accession>A0A382WID5</accession>
<proteinExistence type="predicted"/>
<feature type="non-terminal residue" evidence="1">
    <location>
        <position position="232"/>
    </location>
</feature>
<name>A0A382WID5_9ZZZZ</name>
<evidence type="ECO:0008006" key="2">
    <source>
        <dbReference type="Google" id="ProtNLM"/>
    </source>
</evidence>
<evidence type="ECO:0000313" key="1">
    <source>
        <dbReference type="EMBL" id="SVD58370.1"/>
    </source>
</evidence>
<gene>
    <name evidence="1" type="ORF">METZ01_LOCUS411224</name>
</gene>
<organism evidence="1">
    <name type="scientific">marine metagenome</name>
    <dbReference type="NCBI Taxonomy" id="408172"/>
    <lineage>
        <taxon>unclassified sequences</taxon>
        <taxon>metagenomes</taxon>
        <taxon>ecological metagenomes</taxon>
    </lineage>
</organism>
<dbReference type="AlphaFoldDB" id="A0A382WID5"/>
<dbReference type="SUPFAM" id="SSF53756">
    <property type="entry name" value="UDP-Glycosyltransferase/glycogen phosphorylase"/>
    <property type="match status" value="1"/>
</dbReference>
<sequence>MRILVISYIFWPDVQPRSIRWQAITNHWSNIGHHVSVITATQSNKDDERENNDVEIIRVPENWIGSIRNKLSGSTVRKLKPKRYKSPNEHDNNPKQESVGIKLKKVIKVIYELTLRKLHWPDYAWTWIANAKKETLSLLDSEDSYDVIISVSHPFSSHLVGHTVKSKYPDIKWIIDIGDPFCFLEESPPNNFFLFGRLNKKIEGACFNDSDGVVVTTPETKQEYSRLFPKEI</sequence>
<protein>
    <recommendedName>
        <fullName evidence="2">Glycosyltransferase subfamily 4-like N-terminal domain-containing protein</fullName>
    </recommendedName>
</protein>
<dbReference type="Gene3D" id="3.40.50.2000">
    <property type="entry name" value="Glycogen Phosphorylase B"/>
    <property type="match status" value="1"/>
</dbReference>
<reference evidence="1" key="1">
    <citation type="submission" date="2018-05" db="EMBL/GenBank/DDBJ databases">
        <authorList>
            <person name="Lanie J.A."/>
            <person name="Ng W.-L."/>
            <person name="Kazmierczak K.M."/>
            <person name="Andrzejewski T.M."/>
            <person name="Davidsen T.M."/>
            <person name="Wayne K.J."/>
            <person name="Tettelin H."/>
            <person name="Glass J.I."/>
            <person name="Rusch D."/>
            <person name="Podicherti R."/>
            <person name="Tsui H.-C.T."/>
            <person name="Winkler M.E."/>
        </authorList>
    </citation>
    <scope>NUCLEOTIDE SEQUENCE</scope>
</reference>